<dbReference type="InterPro" id="IPR036388">
    <property type="entry name" value="WH-like_DNA-bd_sf"/>
</dbReference>
<dbReference type="EMBL" id="LAZR01002317">
    <property type="protein sequence ID" value="KKN31587.1"/>
    <property type="molecule type" value="Genomic_DNA"/>
</dbReference>
<evidence type="ECO:0008006" key="2">
    <source>
        <dbReference type="Google" id="ProtNLM"/>
    </source>
</evidence>
<evidence type="ECO:0000313" key="1">
    <source>
        <dbReference type="EMBL" id="KKN31587.1"/>
    </source>
</evidence>
<comment type="caution">
    <text evidence="1">The sequence shown here is derived from an EMBL/GenBank/DDBJ whole genome shotgun (WGS) entry which is preliminary data.</text>
</comment>
<dbReference type="AlphaFoldDB" id="A0A0F9Q3N4"/>
<proteinExistence type="predicted"/>
<sequence>MVFQDLIGLLKKKGFKDTLTVLINQKEHSVDKHTFYTELNKFSYYNSFFRVKDELIERGLIAVEENDGMKYIKLTEKGLDVYKRLEEINDLISNHKNKK</sequence>
<organism evidence="1">
    <name type="scientific">marine sediment metagenome</name>
    <dbReference type="NCBI Taxonomy" id="412755"/>
    <lineage>
        <taxon>unclassified sequences</taxon>
        <taxon>metagenomes</taxon>
        <taxon>ecological metagenomes</taxon>
    </lineage>
</organism>
<protein>
    <recommendedName>
        <fullName evidence="2">ArnR1-like winged helix-turn-helix domain-containing protein</fullName>
    </recommendedName>
</protein>
<accession>A0A0F9Q3N4</accession>
<dbReference type="SUPFAM" id="SSF46785">
    <property type="entry name" value="Winged helix' DNA-binding domain"/>
    <property type="match status" value="1"/>
</dbReference>
<gene>
    <name evidence="1" type="ORF">LCGC14_0822460</name>
</gene>
<name>A0A0F9Q3N4_9ZZZZ</name>
<dbReference type="InterPro" id="IPR036390">
    <property type="entry name" value="WH_DNA-bd_sf"/>
</dbReference>
<dbReference type="Gene3D" id="1.10.10.10">
    <property type="entry name" value="Winged helix-like DNA-binding domain superfamily/Winged helix DNA-binding domain"/>
    <property type="match status" value="1"/>
</dbReference>
<reference evidence="1" key="1">
    <citation type="journal article" date="2015" name="Nature">
        <title>Complex archaea that bridge the gap between prokaryotes and eukaryotes.</title>
        <authorList>
            <person name="Spang A."/>
            <person name="Saw J.H."/>
            <person name="Jorgensen S.L."/>
            <person name="Zaremba-Niedzwiedzka K."/>
            <person name="Martijn J."/>
            <person name="Lind A.E."/>
            <person name="van Eijk R."/>
            <person name="Schleper C."/>
            <person name="Guy L."/>
            <person name="Ettema T.J."/>
        </authorList>
    </citation>
    <scope>NUCLEOTIDE SEQUENCE</scope>
</reference>